<keyword evidence="1" id="KW-1133">Transmembrane helix</keyword>
<accession>A0ABV9E0A6</accession>
<keyword evidence="1" id="KW-0812">Transmembrane</keyword>
<organism evidence="2 3">
    <name type="scientific">Nocardiopsis mangrovi</name>
    <dbReference type="NCBI Taxonomy" id="1179818"/>
    <lineage>
        <taxon>Bacteria</taxon>
        <taxon>Bacillati</taxon>
        <taxon>Actinomycetota</taxon>
        <taxon>Actinomycetes</taxon>
        <taxon>Streptosporangiales</taxon>
        <taxon>Nocardiopsidaceae</taxon>
        <taxon>Nocardiopsis</taxon>
    </lineage>
</organism>
<sequence length="172" mass="18621">MGVLSAVLLASMAFRAAWALAFFAPVLGAIFALGWWYMARSRVIVTPDEITVIGLRRRSRPRSGAVSVVRADLIQPRGPNAESVFVLDGYGRVLLRIWVHIYAREDVDRLVDHVGIAWSGPGRPVTARQLANAYPGIVSPLEQRPYLFGFAAAGVLTVLLAAIVGTAILLSL</sequence>
<reference evidence="3" key="1">
    <citation type="journal article" date="2019" name="Int. J. Syst. Evol. Microbiol.">
        <title>The Global Catalogue of Microorganisms (GCM) 10K type strain sequencing project: providing services to taxonomists for standard genome sequencing and annotation.</title>
        <authorList>
            <consortium name="The Broad Institute Genomics Platform"/>
            <consortium name="The Broad Institute Genome Sequencing Center for Infectious Disease"/>
            <person name="Wu L."/>
            <person name="Ma J."/>
        </authorList>
    </citation>
    <scope>NUCLEOTIDE SEQUENCE [LARGE SCALE GENOMIC DNA]</scope>
    <source>
        <strain evidence="3">XZYJ18</strain>
    </source>
</reference>
<keyword evidence="3" id="KW-1185">Reference proteome</keyword>
<gene>
    <name evidence="2" type="ORF">ACFO4E_17375</name>
</gene>
<name>A0ABV9E0A6_9ACTN</name>
<proteinExistence type="predicted"/>
<evidence type="ECO:0000313" key="3">
    <source>
        <dbReference type="Proteomes" id="UP001595923"/>
    </source>
</evidence>
<dbReference type="EMBL" id="JBHSFQ010000017">
    <property type="protein sequence ID" value="MFC4563640.1"/>
    <property type="molecule type" value="Genomic_DNA"/>
</dbReference>
<evidence type="ECO:0000313" key="2">
    <source>
        <dbReference type="EMBL" id="MFC4563640.1"/>
    </source>
</evidence>
<evidence type="ECO:0000256" key="1">
    <source>
        <dbReference type="SAM" id="Phobius"/>
    </source>
</evidence>
<comment type="caution">
    <text evidence="2">The sequence shown here is derived from an EMBL/GenBank/DDBJ whole genome shotgun (WGS) entry which is preliminary data.</text>
</comment>
<keyword evidence="1" id="KW-0472">Membrane</keyword>
<evidence type="ECO:0008006" key="4">
    <source>
        <dbReference type="Google" id="ProtNLM"/>
    </source>
</evidence>
<protein>
    <recommendedName>
        <fullName evidence="4">PH domain-containing protein</fullName>
    </recommendedName>
</protein>
<dbReference type="Proteomes" id="UP001595923">
    <property type="component" value="Unassembled WGS sequence"/>
</dbReference>
<dbReference type="RefSeq" id="WP_378576106.1">
    <property type="nucleotide sequence ID" value="NZ_JBHSFQ010000017.1"/>
</dbReference>
<feature type="transmembrane region" description="Helical" evidence="1">
    <location>
        <begin position="12"/>
        <end position="37"/>
    </location>
</feature>
<feature type="transmembrane region" description="Helical" evidence="1">
    <location>
        <begin position="146"/>
        <end position="170"/>
    </location>
</feature>